<gene>
    <name evidence="8" type="ORF">KC01_LOCUS9710</name>
</gene>
<organism evidence="8 9">
    <name type="scientific">Knipowitschia caucasica</name>
    <name type="common">Caucasian dwarf goby</name>
    <name type="synonym">Pomatoschistus caucasicus</name>
    <dbReference type="NCBI Taxonomy" id="637954"/>
    <lineage>
        <taxon>Eukaryota</taxon>
        <taxon>Metazoa</taxon>
        <taxon>Chordata</taxon>
        <taxon>Craniata</taxon>
        <taxon>Vertebrata</taxon>
        <taxon>Euteleostomi</taxon>
        <taxon>Actinopterygii</taxon>
        <taxon>Neopterygii</taxon>
        <taxon>Teleostei</taxon>
        <taxon>Neoteleostei</taxon>
        <taxon>Acanthomorphata</taxon>
        <taxon>Gobiaria</taxon>
        <taxon>Gobiiformes</taxon>
        <taxon>Gobioidei</taxon>
        <taxon>Gobiidae</taxon>
        <taxon>Gobiinae</taxon>
        <taxon>Knipowitschia</taxon>
    </lineage>
</organism>
<reference evidence="8 9" key="1">
    <citation type="submission" date="2024-04" db="EMBL/GenBank/DDBJ databases">
        <authorList>
            <person name="Waldvogel A.-M."/>
            <person name="Schoenle A."/>
        </authorList>
    </citation>
    <scope>NUCLEOTIDE SEQUENCE [LARGE SCALE GENOMIC DNA]</scope>
</reference>
<evidence type="ECO:0000256" key="4">
    <source>
        <dbReference type="ARBA" id="ARBA00022833"/>
    </source>
</evidence>
<evidence type="ECO:0000256" key="1">
    <source>
        <dbReference type="ARBA" id="ARBA00004127"/>
    </source>
</evidence>
<keyword evidence="5" id="KW-0864">Zinc transport</keyword>
<evidence type="ECO:0000256" key="6">
    <source>
        <dbReference type="ARBA" id="ARBA00023065"/>
    </source>
</evidence>
<comment type="subcellular location">
    <subcellularLocation>
        <location evidence="1">Endomembrane system</location>
        <topology evidence="1">Multi-pass membrane protein</topology>
    </subcellularLocation>
</comment>
<name>A0AAV2JTJ2_KNICA</name>
<comment type="similarity">
    <text evidence="2">Belongs to the cation diffusion facilitator (CDF) transporter (TC 2.A.4) family. SLC30A subfamily.</text>
</comment>
<dbReference type="InterPro" id="IPR052005">
    <property type="entry name" value="CDF_SLC30A"/>
</dbReference>
<dbReference type="PANTHER" id="PTHR46531:SF1">
    <property type="entry name" value="ZINC TRANSPORTER 6"/>
    <property type="match status" value="1"/>
</dbReference>
<evidence type="ECO:0000313" key="8">
    <source>
        <dbReference type="EMBL" id="CAL1578584.1"/>
    </source>
</evidence>
<dbReference type="PANTHER" id="PTHR46531">
    <property type="entry name" value="ZINC TRANSPORTER 6"/>
    <property type="match status" value="1"/>
</dbReference>
<proteinExistence type="inferred from homology"/>
<dbReference type="EMBL" id="OZ035835">
    <property type="protein sequence ID" value="CAL1578584.1"/>
    <property type="molecule type" value="Genomic_DNA"/>
</dbReference>
<dbReference type="Proteomes" id="UP001497482">
    <property type="component" value="Chromosome 13"/>
</dbReference>
<protein>
    <submittedName>
        <fullName evidence="8">Uncharacterized protein</fullName>
    </submittedName>
</protein>
<feature type="compositionally biased region" description="Basic residues" evidence="7">
    <location>
        <begin position="13"/>
        <end position="24"/>
    </location>
</feature>
<feature type="region of interest" description="Disordered" evidence="7">
    <location>
        <begin position="1"/>
        <end position="54"/>
    </location>
</feature>
<feature type="region of interest" description="Disordered" evidence="7">
    <location>
        <begin position="144"/>
        <end position="201"/>
    </location>
</feature>
<dbReference type="AlphaFoldDB" id="A0AAV2JTJ2"/>
<dbReference type="GO" id="GO:0006829">
    <property type="term" value="P:zinc ion transport"/>
    <property type="evidence" value="ECO:0007669"/>
    <property type="project" value="UniProtKB-KW"/>
</dbReference>
<accession>A0AAV2JTJ2</accession>
<evidence type="ECO:0000256" key="7">
    <source>
        <dbReference type="SAM" id="MobiDB-lite"/>
    </source>
</evidence>
<evidence type="ECO:0000313" key="9">
    <source>
        <dbReference type="Proteomes" id="UP001497482"/>
    </source>
</evidence>
<evidence type="ECO:0000256" key="5">
    <source>
        <dbReference type="ARBA" id="ARBA00022906"/>
    </source>
</evidence>
<keyword evidence="9" id="KW-1185">Reference proteome</keyword>
<feature type="compositionally biased region" description="Polar residues" evidence="7">
    <location>
        <begin position="144"/>
        <end position="192"/>
    </location>
</feature>
<dbReference type="GO" id="GO:0005794">
    <property type="term" value="C:Golgi apparatus"/>
    <property type="evidence" value="ECO:0007669"/>
    <property type="project" value="TreeGrafter"/>
</dbReference>
<evidence type="ECO:0000256" key="3">
    <source>
        <dbReference type="ARBA" id="ARBA00022448"/>
    </source>
</evidence>
<keyword evidence="3" id="KW-0813">Transport</keyword>
<feature type="region of interest" description="Disordered" evidence="7">
    <location>
        <begin position="237"/>
        <end position="282"/>
    </location>
</feature>
<keyword evidence="4" id="KW-0862">Zinc</keyword>
<sequence length="282" mass="31183">MAMDAAGMMSTSYHHHHHQHQHQHQHNDGDYYPRKFGPKPDVVPSGVTERKVGPLDKPDMVSVDVLNLREPDVPNVHRKKLEHDTYVLGTIHPFRKSHRSIFGKLKQELSLVASDRRSWRILLFGALNLLCTGCLLMCRSKSRGSAPTSFSFRGSSEAAQRQLRGSSEAAQRQLRGSSEAAQRQLRGSSEAAQRQLRGSPEAACCAVPDEVLRDPSLRKGTTSNPTPLSCAGVGCRTDRKHRTAIERPREPTPPSIPGPASYWQPPTQTAAHQDKVTQADGL</sequence>
<feature type="compositionally biased region" description="Basic and acidic residues" evidence="7">
    <location>
        <begin position="272"/>
        <end position="282"/>
    </location>
</feature>
<keyword evidence="6" id="KW-0406">Ion transport</keyword>
<evidence type="ECO:0000256" key="2">
    <source>
        <dbReference type="ARBA" id="ARBA00008873"/>
    </source>
</evidence>